<accession>A0A5C2RM56</accession>
<dbReference type="Pfam" id="PF06911">
    <property type="entry name" value="Senescence"/>
    <property type="match status" value="1"/>
</dbReference>
<proteinExistence type="predicted"/>
<protein>
    <recommendedName>
        <fullName evidence="2">Senescence domain-containing protein</fullName>
    </recommendedName>
</protein>
<dbReference type="AlphaFoldDB" id="A0A5C2RM56"/>
<feature type="region of interest" description="Disordered" evidence="1">
    <location>
        <begin position="114"/>
        <end position="137"/>
    </location>
</feature>
<evidence type="ECO:0000259" key="2">
    <source>
        <dbReference type="Pfam" id="PF06911"/>
    </source>
</evidence>
<reference evidence="3" key="1">
    <citation type="journal article" date="2018" name="Genome Biol. Evol.">
        <title>Genomics and development of Lentinus tigrinus, a white-rot wood-decaying mushroom with dimorphic fruiting bodies.</title>
        <authorList>
            <person name="Wu B."/>
            <person name="Xu Z."/>
            <person name="Knudson A."/>
            <person name="Carlson A."/>
            <person name="Chen N."/>
            <person name="Kovaka S."/>
            <person name="LaButti K."/>
            <person name="Lipzen A."/>
            <person name="Pennachio C."/>
            <person name="Riley R."/>
            <person name="Schakwitz W."/>
            <person name="Umezawa K."/>
            <person name="Ohm R.A."/>
            <person name="Grigoriev I.V."/>
            <person name="Nagy L.G."/>
            <person name="Gibbons J."/>
            <person name="Hibbett D."/>
        </authorList>
    </citation>
    <scope>NUCLEOTIDE SEQUENCE [LARGE SCALE GENOMIC DNA]</scope>
    <source>
        <strain evidence="3">ALCF2SS1-6</strain>
    </source>
</reference>
<feature type="region of interest" description="Disordered" evidence="1">
    <location>
        <begin position="466"/>
        <end position="493"/>
    </location>
</feature>
<dbReference type="InterPro" id="IPR009686">
    <property type="entry name" value="Senescence/spartin_C"/>
</dbReference>
<name>A0A5C2RM56_9APHY</name>
<dbReference type="OrthoDB" id="20821at2759"/>
<evidence type="ECO:0000256" key="1">
    <source>
        <dbReference type="SAM" id="MobiDB-lite"/>
    </source>
</evidence>
<dbReference type="Proteomes" id="UP000313359">
    <property type="component" value="Unassembled WGS sequence"/>
</dbReference>
<dbReference type="EMBL" id="ML122344">
    <property type="protein sequence ID" value="RPD52708.1"/>
    <property type="molecule type" value="Genomic_DNA"/>
</dbReference>
<feature type="domain" description="Senescence" evidence="2">
    <location>
        <begin position="292"/>
        <end position="353"/>
    </location>
</feature>
<feature type="region of interest" description="Disordered" evidence="1">
    <location>
        <begin position="358"/>
        <end position="389"/>
    </location>
</feature>
<feature type="region of interest" description="Disordered" evidence="1">
    <location>
        <begin position="232"/>
        <end position="289"/>
    </location>
</feature>
<organism evidence="3 4">
    <name type="scientific">Lentinus tigrinus ALCF2SS1-6</name>
    <dbReference type="NCBI Taxonomy" id="1328759"/>
    <lineage>
        <taxon>Eukaryota</taxon>
        <taxon>Fungi</taxon>
        <taxon>Dikarya</taxon>
        <taxon>Basidiomycota</taxon>
        <taxon>Agaricomycotina</taxon>
        <taxon>Agaricomycetes</taxon>
        <taxon>Polyporales</taxon>
        <taxon>Polyporaceae</taxon>
        <taxon>Lentinus</taxon>
    </lineage>
</organism>
<evidence type="ECO:0000313" key="3">
    <source>
        <dbReference type="EMBL" id="RPD52708.1"/>
    </source>
</evidence>
<gene>
    <name evidence="3" type="ORF">L227DRAFT_617602</name>
</gene>
<dbReference type="STRING" id="1328759.A0A5C2RM56"/>
<feature type="compositionally biased region" description="Pro residues" evidence="1">
    <location>
        <begin position="247"/>
        <end position="259"/>
    </location>
</feature>
<sequence>MSQLSTRTRRLARTPRKASCLTTSPRHAEFTLSDDPALIYYCKNETVVSSLLHIARTLPDPMATASCTDVFQPTFIRGVKRLRLELGSVHEGARLVDQPLCALWRSKTTPRVSPARSLTIPHPLPPAPTPDRDPEETVHDCVVTGSWSKKAEYEARNCGRECDGLDHDLQPSYSDIDLFAAKRIHLYINHSIPAQTPTSNDGTPPPPSRALLLLSHPRTHQTLSHAYAQRLSTAPTAQSVSSVSSDVPPPYPGTPPLPPRSTSKSPQPRSEVATPPALASGTSTPGKPIKTKEKLLLSAILILSTVDDSIKRTFDVRSQRVSAVVARKYGPEAGRLVHPATHTARNITPVFVVDKQVQAPKNRAGSTRDSRGRHHFPSGNISARCDPPPEQLVAHYTSATRRVGRPHTANAAPCYALHLADLDKLKEEITRHSRTDWFVCNGGSLDSLSLPAVRYARYLKLLSSASKQPPLPSRGSALAPRTRTAFPRRRTDQQPCLKTKTKRNRLRLRLTLQRVSPTSFFHQPHPTRDRKPVHHNGEGPCTRTRGQPPCNDRSPIVRFARSSLKAIVTIIVEIAATIPPLFRDQATQVMHTSCALHS</sequence>
<evidence type="ECO:0000313" key="4">
    <source>
        <dbReference type="Proteomes" id="UP000313359"/>
    </source>
</evidence>
<keyword evidence="4" id="KW-1185">Reference proteome</keyword>
<feature type="region of interest" description="Disordered" evidence="1">
    <location>
        <begin position="519"/>
        <end position="553"/>
    </location>
</feature>